<dbReference type="PANTHER" id="PTHR36985">
    <property type="entry name" value="TRANSLOCATION AND ASSEMBLY MODULE SUBUNIT TAMB"/>
    <property type="match status" value="1"/>
</dbReference>
<evidence type="ECO:0000256" key="4">
    <source>
        <dbReference type="ARBA" id="ARBA00023136"/>
    </source>
</evidence>
<accession>A0ABU1VBZ8</accession>
<sequence>MSIDPEAPLDRTAPPPSRVGRAVRWVVGGLVSTVLLVLLGFGLWAASPGSLAQAIGWGQSFMARQGPEAGTLDVSDVQGSLFRGGQIAHLQWQRDGLSVTATDTRIGLSTWFWADALLGRGVRLSQLDIGRLQIDDQRPPQPSASPEPLQPITLPLPVTLPWSIGELALAGGEQPLTLSGMKGQYRYRPADRAWNLGVADAHQFDLDSVEVAGGRYQAQAILGAQAPMPLRVDASGEVRTTVPGGEAMTLQAIARIAGSLGATDAALDASASVKATGGSAQADAPTLDAKARLRPWWPQPIETVDATMERIDLAAFWPQAPVTQFSGTVKAQPEGEAWRAELQLANAASGPADRQRLPIEQIGAALEQRGTRWTLSRLEAQLGGGRVQGQGQWEPATGPQASPLGEWQGEITASRINPARLWSSIAAAALDGKVTARTVDANTAQAAIDLSARVQPSGTQPRDGSLTGVRLRELDASARWRPRPDDAAQGVLELRELRLAAADATLDGKGAFDTRARSFDGQAALQLPGAQLNWKGRTAHAQGNGNLDLNLDDASRVLAWVRSLQTLPVVGAQIRTALDGQPGLQAEGSARLNAEWQGGLGVFGYPPPANGATTAAPPRLQVTLDAPRLRATRNVATGNADNPSTTQTINLAALRLRASGPPDRLDLGLAGRAEQGPWSATLDTQGVLQLGHARQPDIDTGRLELSRLKLQATDSARPDRTVEWTLESAAALAMQWQGARSGVLQVQADPGQLRLQPDFRRRTTPAPAPAVAVSAATVAAAAATPTVTTPMTLAWDRITWRAGALETRGELTGLPLSWVDALATAEGARHGPLAESGLGGDVVFDGAWDLTLPADSNQPPRLTARLQRRSGDLSVQTDGAFDENTSSTQRLQTGIREAQLNVETRGSNVVARLRWNSERLGQASADVSTALSPPGGEQAAWHWGEQAPLRGTVKASLPQMGVWSALAPPGWRVRGSLGADLTVGGTRDKPLLNGSLNADDLALRSLVNGISFSRGQLRATLAGERITIDRFYLQGRGGADNGGTLLATGSTEWRTVTVEGQPRRQPYISLQANADKLRVSTRADRMLTLSGQLQAELAGTALQLRGKLTADSALFVLPDESTPTLGDDVVVRGTERPLEDPNAFRVQPDVLVDLDLGNNFEVRGQGLQTRLSGELNVRSTPASPAPRVLGEVRTVRGTYRAYGQRLNIETGLLRFNGPYDNPTLDISAVRPNTTQRVGVLISGNAQAPRVRLFSDPELPDSEKLAWLVLGRPASGAGAEAAVLQQAALALLARNGGNLDGGLAGAFGLDELSFAGSATNADGTTSAAALTLGKRLSNKLYLTYESSLAGAMGTVSMFYDISRRVTVRARAGEENAIDLIFTTTFD</sequence>
<feature type="domain" description="Translocation and assembly module TamB C-terminal" evidence="6">
    <location>
        <begin position="1038"/>
        <end position="1384"/>
    </location>
</feature>
<keyword evidence="2 5" id="KW-0812">Transmembrane</keyword>
<dbReference type="RefSeq" id="WP_204734108.1">
    <property type="nucleotide sequence ID" value="NZ_JAVDWE010000007.1"/>
</dbReference>
<proteinExistence type="predicted"/>
<dbReference type="Pfam" id="PF04357">
    <property type="entry name" value="TamB"/>
    <property type="match status" value="1"/>
</dbReference>
<evidence type="ECO:0000313" key="7">
    <source>
        <dbReference type="EMBL" id="MDR7094984.1"/>
    </source>
</evidence>
<evidence type="ECO:0000256" key="3">
    <source>
        <dbReference type="ARBA" id="ARBA00022989"/>
    </source>
</evidence>
<name>A0ABU1VBZ8_9BURK</name>
<comment type="caution">
    <text evidence="7">The sequence shown here is derived from an EMBL/GenBank/DDBJ whole genome shotgun (WGS) entry which is preliminary data.</text>
</comment>
<dbReference type="PANTHER" id="PTHR36985:SF1">
    <property type="entry name" value="TRANSLOCATION AND ASSEMBLY MODULE SUBUNIT TAMB"/>
    <property type="match status" value="1"/>
</dbReference>
<dbReference type="InterPro" id="IPR007452">
    <property type="entry name" value="TamB_C"/>
</dbReference>
<organism evidence="7 8">
    <name type="scientific">Hydrogenophaga laconesensis</name>
    <dbReference type="NCBI Taxonomy" id="1805971"/>
    <lineage>
        <taxon>Bacteria</taxon>
        <taxon>Pseudomonadati</taxon>
        <taxon>Pseudomonadota</taxon>
        <taxon>Betaproteobacteria</taxon>
        <taxon>Burkholderiales</taxon>
        <taxon>Comamonadaceae</taxon>
        <taxon>Hydrogenophaga</taxon>
    </lineage>
</organism>
<protein>
    <submittedName>
        <fullName evidence="7">Translocation and assembly module TamB</fullName>
    </submittedName>
</protein>
<comment type="subcellular location">
    <subcellularLocation>
        <location evidence="1">Membrane</location>
        <topology evidence="1">Single-pass membrane protein</topology>
    </subcellularLocation>
</comment>
<reference evidence="7 8" key="1">
    <citation type="submission" date="2023-07" db="EMBL/GenBank/DDBJ databases">
        <title>Sorghum-associated microbial communities from plants grown in Nebraska, USA.</title>
        <authorList>
            <person name="Schachtman D."/>
        </authorList>
    </citation>
    <scope>NUCLEOTIDE SEQUENCE [LARGE SCALE GENOMIC DNA]</scope>
    <source>
        <strain evidence="7 8">BE240</strain>
    </source>
</reference>
<keyword evidence="4 5" id="KW-0472">Membrane</keyword>
<dbReference type="EMBL" id="JAVDWE010000007">
    <property type="protein sequence ID" value="MDR7094984.1"/>
    <property type="molecule type" value="Genomic_DNA"/>
</dbReference>
<keyword evidence="8" id="KW-1185">Reference proteome</keyword>
<evidence type="ECO:0000256" key="5">
    <source>
        <dbReference type="SAM" id="Phobius"/>
    </source>
</evidence>
<feature type="transmembrane region" description="Helical" evidence="5">
    <location>
        <begin position="25"/>
        <end position="46"/>
    </location>
</feature>
<gene>
    <name evidence="7" type="ORF">J2X09_002728</name>
</gene>
<dbReference type="Proteomes" id="UP001265550">
    <property type="component" value="Unassembled WGS sequence"/>
</dbReference>
<evidence type="ECO:0000256" key="1">
    <source>
        <dbReference type="ARBA" id="ARBA00004167"/>
    </source>
</evidence>
<evidence type="ECO:0000259" key="6">
    <source>
        <dbReference type="Pfam" id="PF04357"/>
    </source>
</evidence>
<evidence type="ECO:0000313" key="8">
    <source>
        <dbReference type="Proteomes" id="UP001265550"/>
    </source>
</evidence>
<keyword evidence="3 5" id="KW-1133">Transmembrane helix</keyword>
<evidence type="ECO:0000256" key="2">
    <source>
        <dbReference type="ARBA" id="ARBA00022692"/>
    </source>
</evidence>